<reference evidence="2 4" key="1">
    <citation type="submission" date="2020-06" db="EMBL/GenBank/DDBJ databases">
        <title>Anoxygenic phototrophic Chloroflexota member uses a Type I reaction center.</title>
        <authorList>
            <person name="Tsuji J.M."/>
            <person name="Shaw N.A."/>
            <person name="Nagashima S."/>
            <person name="Venkiteswaran J."/>
            <person name="Schiff S.L."/>
            <person name="Hanada S."/>
            <person name="Tank M."/>
            <person name="Neufeld J.D."/>
        </authorList>
    </citation>
    <scope>NUCLEOTIDE SEQUENCE [LARGE SCALE GENOMIC DNA]</scope>
    <source>
        <strain evidence="2">L227-S17</strain>
    </source>
</reference>
<accession>A0A8T7M9T1</accession>
<dbReference type="Proteomes" id="UP001431572">
    <property type="component" value="Chromosome 2"/>
</dbReference>
<keyword evidence="5" id="KW-1185">Reference proteome</keyword>
<organism evidence="2 4">
    <name type="scientific">Candidatus Chlorohelix allophototropha</name>
    <dbReference type="NCBI Taxonomy" id="3003348"/>
    <lineage>
        <taxon>Bacteria</taxon>
        <taxon>Bacillati</taxon>
        <taxon>Chloroflexota</taxon>
        <taxon>Chloroflexia</taxon>
        <taxon>Candidatus Chloroheliales</taxon>
        <taxon>Candidatus Chloroheliaceae</taxon>
        <taxon>Candidatus Chlorohelix</taxon>
    </lineage>
</organism>
<protein>
    <submittedName>
        <fullName evidence="2">DUF1801 domain-containing protein</fullName>
    </submittedName>
</protein>
<dbReference type="Pfam" id="PF08818">
    <property type="entry name" value="DUF1801"/>
    <property type="match status" value="1"/>
</dbReference>
<evidence type="ECO:0000259" key="1">
    <source>
        <dbReference type="Pfam" id="PF08818"/>
    </source>
</evidence>
<proteinExistence type="predicted"/>
<feature type="domain" description="YdhG-like" evidence="1">
    <location>
        <begin position="21"/>
        <end position="112"/>
    </location>
</feature>
<dbReference type="InterPro" id="IPR014922">
    <property type="entry name" value="YdhG-like"/>
</dbReference>
<reference evidence="3" key="2">
    <citation type="journal article" date="2024" name="Nature">
        <title>Anoxygenic phototroph of the Chloroflexota uses a type I reaction centre.</title>
        <authorList>
            <person name="Tsuji J.M."/>
            <person name="Shaw N.A."/>
            <person name="Nagashima S."/>
            <person name="Venkiteswaran J.J."/>
            <person name="Schiff S.L."/>
            <person name="Watanabe T."/>
            <person name="Fukui M."/>
            <person name="Hanada S."/>
            <person name="Tank M."/>
            <person name="Neufeld J.D."/>
        </authorList>
    </citation>
    <scope>NUCLEOTIDE SEQUENCE</scope>
    <source>
        <strain evidence="3">L227-S17</strain>
    </source>
</reference>
<dbReference type="EMBL" id="JACATZ010000003">
    <property type="protein sequence ID" value="NWJ48801.1"/>
    <property type="molecule type" value="Genomic_DNA"/>
</dbReference>
<gene>
    <name evidence="2" type="ORF">HXX08_23325</name>
    <name evidence="3" type="ORF">OZ401_004349</name>
</gene>
<evidence type="ECO:0000313" key="2">
    <source>
        <dbReference type="EMBL" id="NWJ48801.1"/>
    </source>
</evidence>
<sequence>MSLNIAVTEFIEKISQDWQATICNQLRQDIQQAIPDVAERIQYGKPHFLKNGKYAAVIGTAKEWVSFTIFNATALEAPEGFFESGPPERKTIKIRKGQAVDYDFLASLFKQAANTI</sequence>
<dbReference type="Proteomes" id="UP000521676">
    <property type="component" value="Unassembled WGS sequence"/>
</dbReference>
<evidence type="ECO:0000313" key="4">
    <source>
        <dbReference type="Proteomes" id="UP000521676"/>
    </source>
</evidence>
<dbReference type="EMBL" id="CP128400">
    <property type="protein sequence ID" value="WJW68732.1"/>
    <property type="molecule type" value="Genomic_DNA"/>
</dbReference>
<dbReference type="AlphaFoldDB" id="A0A8T7M9T1"/>
<dbReference type="SUPFAM" id="SSF159888">
    <property type="entry name" value="YdhG-like"/>
    <property type="match status" value="1"/>
</dbReference>
<name>A0A8T7M9T1_9CHLR</name>
<evidence type="ECO:0000313" key="5">
    <source>
        <dbReference type="Proteomes" id="UP001431572"/>
    </source>
</evidence>
<dbReference type="Gene3D" id="3.90.1150.200">
    <property type="match status" value="1"/>
</dbReference>
<evidence type="ECO:0000313" key="3">
    <source>
        <dbReference type="EMBL" id="WJW68732.1"/>
    </source>
</evidence>